<feature type="region of interest" description="Disordered" evidence="1">
    <location>
        <begin position="2061"/>
        <end position="2081"/>
    </location>
</feature>
<protein>
    <submittedName>
        <fullName evidence="2">Uncharacterized protein</fullName>
    </submittedName>
</protein>
<dbReference type="EMBL" id="QRNO01000001">
    <property type="protein sequence ID" value="RHK53329.1"/>
    <property type="molecule type" value="Genomic_DNA"/>
</dbReference>
<comment type="caution">
    <text evidence="2">The sequence shown here is derived from an EMBL/GenBank/DDBJ whole genome shotgun (WGS) entry which is preliminary data.</text>
</comment>
<name>A0A415GSF6_9BACT</name>
<gene>
    <name evidence="2" type="ORF">DW060_00450</name>
</gene>
<dbReference type="GO" id="GO:0004553">
    <property type="term" value="F:hydrolase activity, hydrolyzing O-glycosyl compounds"/>
    <property type="evidence" value="ECO:0007669"/>
    <property type="project" value="UniProtKB-ARBA"/>
</dbReference>
<keyword evidence="3" id="KW-1185">Reference proteome</keyword>
<sequence length="2276" mass="249477">MALTEEEKKELVQDVVNQIKTDSQSVDELEAVNTLDGVVSLPAMRGETVVSAPLKLLSKPAEDAAAVAKASAAVADASARKADTAASTAAAAAKTANDAASKATDAAQKTNAAVAKAESVESEYKDTALAARNGATARFDGLVEGVEILPVSYEKVDAVVYDTVKKVFCGLVGLNRYCNNWVGADMYMNDVRTEVLKDKAYVCGGVVYVWSDEEENLVEISGSGGGNTYNVTEQVPLESGYYTLETAIAAVEGKARAKGRCITYETAQGKWETKQFKGTNIGSWEQAASWEDFGGDGTVKSVTLNGKKLEPGEDGNVAITISETEVDESLNASSTNPVQNAAVTAKLMEIEASTVLGMNAELSDDGSSVRLALTNKSGAEIASADIPAGSGGGGGDASTTKIVLDAAVSKTIIKEGDSAMLTWTYDHQYSSGDEKGTSTGQKATVSIEMKRGATVMYADTQHDVSKGTYTLDLTKYLLLGTTDIYVRATTTDPTTGKTQTRQSYVSVKAVTLALSSSFNIAECVAKGGYGVSEAVSIPFAVSGSGDKTVTLYLDGHQWDSQTVKRSGTTNGSFSLSMSGVSIGRHTVQIVAEMEASAELTLKSESIYFDILKAGQNAPYIGTKLTFGDGRIFADDHLTPTIETGQYEQVRFDFVAYDPTTTPATVGVWRDGIRTQTVSVPRTTQVYTNRFLEQGDVAMVLKCGTTEYKLNVKVTESGIDLSEATAGLVLKLTAAGRSNAESEPAEWRYNDVQTVFEGFDWQSNGWTGDALKLTNGANVEIGYKPFGNDATTTGATYEMELTCTNVTDRKGTVVDCMTGGVGFRLTTQEALMRTGAGSEVGTKFASGMTLKIAFVVQEKKAGRLMTLYVNGILCGAKQYASTDSLLQEEPTNIRITSESADVEVRNLRVYNRALGDDEELANYMVDRPTSDEMVVLFEKNQVMDDEGTDVDIDKLRAMGKSVMRIVGDVNLVNQTNNKKFEVPVDIYFYSAYGKEYDFIIYQCGLRIQGTSSTTYPRKNYRIYFSRSTKYGTKLYVNGVEVADFKYSFKPGARPIDIFCLKADFSDSSSTHNTGAVRVVNDIWKRCGWLTPPQMAYKGNYDVRIGVDGFPIDLFYDNNGTGENVYLGKYNFNNEKSGSGIIYGFEGIEGFNDEAALKGERNKCICLEFLNNSETLCLFGTSNMDTFDDALEFRFKADDTWATAHEEDKAAVKRLWEWIYSCKGNPTKFLNEYAEYFGNDSPFAWYLITDYFMAVDNRAKNMMLVTWDGKIWYFIPYDMDTVFGERNDSVLKYDYTITWETMDESIGSYAFAGHDSVLWELVRGCPDKLREVADKLRSTMSLEYVLKVFNEEMMGNWCERIYNKDGIYKYIKPLTEGVTTADGTTSYYDYLYALQGSRYAHRTYTIQNRFALLDSQYVCGTYRKDSFAAYFGYKFGSDHRKIRITASERYFFGYGYTSGTPHQSAVLAEDTGSQVELTLDTDLIVNDPQYIYGASRIMGLDLTDVSHAILQTLNLNNCSALRTLDVSCGQTQTTLNALLVNGCRNLRTLNMTGLKSGSFTGIDLSNNTKLETLKAGKTALTGVNFAQGAPLTSVTLPATLQTLELRYLGKLTTGGLTLEGTSNINRLVVDNCPGVDWQTLHARCGNVKYLRVTGIDMEGDGSLLTSMMQTGGVDENGGNVESCRLVGTYRLTRYKDDEEYEALQQHFPELNIEQPEYTMLERAETIADDACISNLDNETGYKYGNDYKPSGHVAAILKNRHRVLAKVTKKATTRNVTIAGVDTVMNNLDGEMTCYPLDDADSNKYADGSPAKLDGSEGDWMMLEPFYWSKGVNDYLNGRNYDCYSFRDRAHMPRVPEATVLTLEDIKRTQGGYTNGKKVMSGRDTINNAFSNDSSYSVCMVSVEGYKRVRFPSVPGTNLVGSVFVDKTGAVLQSIVVSTLSNKFEAGMYLISDVPEGAVALYFSILNTAEFDKVVLSNSEKIEDMEPDWVPNDEHLCGVVGSSVVGTKLRSCITGGSTTANMPWTDFHYYSVQRGMQQIDPLMHWRIANLSYAKYGRKNMQEQCGAGSHSNTRTTGGTASRGMQDTVGYEEAKGINPNVTNSLVDNMVHQYAWYVEKDEYGAAKVTQLNNICCLGYEDIYGHKYDMMDRVDIPNTSGNVGKWRIWMPDGTIMMVKGTTNGDSWITAVAHGKWMAVVPVGAVSGSSSTYYSDKYWFSSASGRVVFRGCYNAYAYGGVSHAFAYNDASSAYSSVGSRLAFRGKIVRAQSVAAYKAIVEVA</sequence>
<proteinExistence type="predicted"/>
<reference evidence="2 3" key="1">
    <citation type="submission" date="2018-08" db="EMBL/GenBank/DDBJ databases">
        <title>A genome reference for cultivated species of the human gut microbiota.</title>
        <authorList>
            <person name="Zou Y."/>
            <person name="Xue W."/>
            <person name="Luo G."/>
        </authorList>
    </citation>
    <scope>NUCLEOTIDE SEQUENCE [LARGE SCALE GENOMIC DNA]</scope>
    <source>
        <strain evidence="2 3">AF42-9</strain>
    </source>
</reference>
<dbReference type="SUPFAM" id="SSF49899">
    <property type="entry name" value="Concanavalin A-like lectins/glucanases"/>
    <property type="match status" value="1"/>
</dbReference>
<organism evidence="2 3">
    <name type="scientific">Leyella stercorea</name>
    <dbReference type="NCBI Taxonomy" id="363265"/>
    <lineage>
        <taxon>Bacteria</taxon>
        <taxon>Pseudomonadati</taxon>
        <taxon>Bacteroidota</taxon>
        <taxon>Bacteroidia</taxon>
        <taxon>Bacteroidales</taxon>
        <taxon>Prevotellaceae</taxon>
        <taxon>Leyella</taxon>
    </lineage>
</organism>
<dbReference type="InterPro" id="IPR014867">
    <property type="entry name" value="Spore_coat_CotH_CotH2/3/7"/>
</dbReference>
<dbReference type="Gene3D" id="2.60.120.200">
    <property type="match status" value="1"/>
</dbReference>
<dbReference type="OrthoDB" id="1108945at2"/>
<feature type="compositionally biased region" description="Polar residues" evidence="1">
    <location>
        <begin position="2066"/>
        <end position="2081"/>
    </location>
</feature>
<evidence type="ECO:0000313" key="2">
    <source>
        <dbReference type="EMBL" id="RHK53329.1"/>
    </source>
</evidence>
<dbReference type="Pfam" id="PF08757">
    <property type="entry name" value="CotH"/>
    <property type="match status" value="1"/>
</dbReference>
<evidence type="ECO:0000256" key="1">
    <source>
        <dbReference type="SAM" id="MobiDB-lite"/>
    </source>
</evidence>
<dbReference type="InterPro" id="IPR013320">
    <property type="entry name" value="ConA-like_dom_sf"/>
</dbReference>
<dbReference type="Gene3D" id="3.80.10.10">
    <property type="entry name" value="Ribonuclease Inhibitor"/>
    <property type="match status" value="1"/>
</dbReference>
<dbReference type="Proteomes" id="UP000286598">
    <property type="component" value="Unassembled WGS sequence"/>
</dbReference>
<dbReference type="GO" id="GO:0005975">
    <property type="term" value="P:carbohydrate metabolic process"/>
    <property type="evidence" value="ECO:0007669"/>
    <property type="project" value="UniProtKB-ARBA"/>
</dbReference>
<dbReference type="SUPFAM" id="SSF52058">
    <property type="entry name" value="L domain-like"/>
    <property type="match status" value="1"/>
</dbReference>
<evidence type="ECO:0000313" key="3">
    <source>
        <dbReference type="Proteomes" id="UP000286598"/>
    </source>
</evidence>
<dbReference type="InterPro" id="IPR032675">
    <property type="entry name" value="LRR_dom_sf"/>
</dbReference>
<accession>A0A415GSF6</accession>